<feature type="region of interest" description="Disordered" evidence="1">
    <location>
        <begin position="1"/>
        <end position="24"/>
    </location>
</feature>
<dbReference type="EMBL" id="RDSM01000002">
    <property type="protein sequence ID" value="RXH55862.1"/>
    <property type="molecule type" value="Genomic_DNA"/>
</dbReference>
<keyword evidence="3" id="KW-1185">Reference proteome</keyword>
<evidence type="ECO:0000313" key="2">
    <source>
        <dbReference type="EMBL" id="RXH55862.1"/>
    </source>
</evidence>
<reference evidence="2 3" key="1">
    <citation type="submission" date="2018-11" db="EMBL/GenBank/DDBJ databases">
        <authorList>
            <person name="Mardanov A.V."/>
            <person name="Ravin N.V."/>
            <person name="Dedysh S.N."/>
        </authorList>
    </citation>
    <scope>NUCLEOTIDE SEQUENCE [LARGE SCALE GENOMIC DNA]</scope>
    <source>
        <strain evidence="2 3">AF10</strain>
    </source>
</reference>
<evidence type="ECO:0000313" key="3">
    <source>
        <dbReference type="Proteomes" id="UP000289437"/>
    </source>
</evidence>
<name>A0A4Q0SZL2_9BACT</name>
<dbReference type="Gene3D" id="2.130.10.10">
    <property type="entry name" value="YVTN repeat-like/Quinoprotein amine dehydrogenase"/>
    <property type="match status" value="1"/>
</dbReference>
<dbReference type="InterPro" id="IPR015943">
    <property type="entry name" value="WD40/YVTN_repeat-like_dom_sf"/>
</dbReference>
<organism evidence="2 3">
    <name type="scientific">Granulicella sibirica</name>
    <dbReference type="NCBI Taxonomy" id="2479048"/>
    <lineage>
        <taxon>Bacteria</taxon>
        <taxon>Pseudomonadati</taxon>
        <taxon>Acidobacteriota</taxon>
        <taxon>Terriglobia</taxon>
        <taxon>Terriglobales</taxon>
        <taxon>Acidobacteriaceae</taxon>
        <taxon>Granulicella</taxon>
    </lineage>
</organism>
<dbReference type="AlphaFoldDB" id="A0A4Q0SZL2"/>
<protein>
    <submittedName>
        <fullName evidence="2">Uncharacterized protein</fullName>
    </submittedName>
</protein>
<proteinExistence type="predicted"/>
<dbReference type="Proteomes" id="UP000289437">
    <property type="component" value="Unassembled WGS sequence"/>
</dbReference>
<sequence>MSVGCGSGGTLLPGTNSSTTKPVPGAPAGPNLGYIWSGTDGSLRPIQGVSGSAVVGQSIVATGTYVAGAASAASGLGLVEDSTGSLFVLDLPSSTPAFVTKGLPSQATIIFSPNGGEAVAYGAGGTSVTVLSNLATKPQANQVGMPGGSKLAGAAVSDAGTVLVATQASPVVVGTLSASGVVSRLTTVAQAGGMSFLAGAEDALVADAAGNTVSLLHNVSGTLNVQSLGAAGVNQPLAVQGSQDARWAVVANGGDHNVLWIDLKNGGAPAKLTCSCQATELSLLAGGKTFRLNELGDGPLWMADLTGSTPQLLFVPAVK</sequence>
<evidence type="ECO:0000256" key="1">
    <source>
        <dbReference type="SAM" id="MobiDB-lite"/>
    </source>
</evidence>
<gene>
    <name evidence="2" type="ORF">GRAN_2719</name>
</gene>
<accession>A0A4Q0SZL2</accession>
<reference evidence="3" key="2">
    <citation type="submission" date="2019-02" db="EMBL/GenBank/DDBJ databases">
        <title>Granulicella sibirica sp. nov., a psychrotolerant acidobacterium isolated from an organic soil layer in forested tundra, West Siberia.</title>
        <authorList>
            <person name="Oshkin I.Y."/>
            <person name="Kulichevskaya I.S."/>
            <person name="Rijpstra W.I.C."/>
            <person name="Sinninghe Damste J.S."/>
            <person name="Rakitin A.L."/>
            <person name="Ravin N.V."/>
            <person name="Dedysh S.N."/>
        </authorList>
    </citation>
    <scope>NUCLEOTIDE SEQUENCE [LARGE SCALE GENOMIC DNA]</scope>
    <source>
        <strain evidence="3">AF10</strain>
    </source>
</reference>
<comment type="caution">
    <text evidence="2">The sequence shown here is derived from an EMBL/GenBank/DDBJ whole genome shotgun (WGS) entry which is preliminary data.</text>
</comment>
<dbReference type="SUPFAM" id="SSF63829">
    <property type="entry name" value="Calcium-dependent phosphotriesterase"/>
    <property type="match status" value="1"/>
</dbReference>
<feature type="compositionally biased region" description="Gly residues" evidence="1">
    <location>
        <begin position="1"/>
        <end position="11"/>
    </location>
</feature>